<protein>
    <submittedName>
        <fullName evidence="2">Ferredoxin iii, nif-specific, putative</fullName>
    </submittedName>
</protein>
<dbReference type="eggNOG" id="COG1149">
    <property type="taxonomic scope" value="Bacteria"/>
</dbReference>
<evidence type="ECO:0000313" key="2">
    <source>
        <dbReference type="EMBL" id="ABZ83701.1"/>
    </source>
</evidence>
<dbReference type="STRING" id="498761.HM1_0860"/>
<dbReference type="Pfam" id="PF12838">
    <property type="entry name" value="Fer4_7"/>
    <property type="match status" value="1"/>
</dbReference>
<accession>B0TAP9</accession>
<dbReference type="InterPro" id="IPR014283">
    <property type="entry name" value="FdIII_4_nif"/>
</dbReference>
<dbReference type="SUPFAM" id="SSF54862">
    <property type="entry name" value="4Fe-4S ferredoxins"/>
    <property type="match status" value="1"/>
</dbReference>
<dbReference type="KEGG" id="hmo:HM1_0860"/>
<proteinExistence type="predicted"/>
<dbReference type="OrthoDB" id="9810688at2"/>
<dbReference type="RefSeq" id="WP_012282224.1">
    <property type="nucleotide sequence ID" value="NC_010337.2"/>
</dbReference>
<reference evidence="2 3" key="1">
    <citation type="journal article" date="2008" name="J. Bacteriol.">
        <title>The genome of Heliobacterium modesticaldum, a phototrophic representative of the Firmicutes containing the simplest photosynthetic apparatus.</title>
        <authorList>
            <person name="Sattley W.M."/>
            <person name="Madigan M.T."/>
            <person name="Swingley W.D."/>
            <person name="Cheung P.C."/>
            <person name="Clocksin K.M."/>
            <person name="Conrad A.L."/>
            <person name="Dejesa L.C."/>
            <person name="Honchak B.M."/>
            <person name="Jung D.O."/>
            <person name="Karbach L.E."/>
            <person name="Kurdoglu A."/>
            <person name="Lahiri S."/>
            <person name="Mastrian S.D."/>
            <person name="Page L.E."/>
            <person name="Taylor H.L."/>
            <person name="Wang Z.T."/>
            <person name="Raymond J."/>
            <person name="Chen M."/>
            <person name="Blankenship R.E."/>
            <person name="Touchman J.W."/>
        </authorList>
    </citation>
    <scope>NUCLEOTIDE SEQUENCE [LARGE SCALE GENOMIC DNA]</scope>
    <source>
        <strain evidence="3">ATCC 51547 / Ice1</strain>
    </source>
</reference>
<dbReference type="HOGENOM" id="CLU_155272_0_0_9"/>
<gene>
    <name evidence="2" type="primary">fdxB</name>
    <name evidence="2" type="ORF">HM1_0860</name>
</gene>
<dbReference type="EMBL" id="CP000930">
    <property type="protein sequence ID" value="ABZ83701.1"/>
    <property type="molecule type" value="Genomic_DNA"/>
</dbReference>
<sequence length="90" mass="9839">MATFIGLTYGGQEWTPKFVEAIDPMKCMGCGRCIKVCAQGALGITTFTDEDDMQRMIAIIADKNRCIGCQACGRTCAKRCFTFAPKEIEG</sequence>
<name>B0TAP9_HELMI</name>
<dbReference type="NCBIfam" id="TIGR02936">
    <property type="entry name" value="fdxN_nitrog"/>
    <property type="match status" value="1"/>
</dbReference>
<evidence type="ECO:0000259" key="1">
    <source>
        <dbReference type="PROSITE" id="PS51379"/>
    </source>
</evidence>
<evidence type="ECO:0000313" key="3">
    <source>
        <dbReference type="Proteomes" id="UP000008550"/>
    </source>
</evidence>
<dbReference type="Gene3D" id="3.30.70.20">
    <property type="match status" value="1"/>
</dbReference>
<keyword evidence="3" id="KW-1185">Reference proteome</keyword>
<dbReference type="InterPro" id="IPR017896">
    <property type="entry name" value="4Fe4S_Fe-S-bd"/>
</dbReference>
<dbReference type="AlphaFoldDB" id="B0TAP9"/>
<feature type="domain" description="4Fe-4S ferredoxin-type" evidence="1">
    <location>
        <begin position="57"/>
        <end position="86"/>
    </location>
</feature>
<dbReference type="PROSITE" id="PS51379">
    <property type="entry name" value="4FE4S_FER_2"/>
    <property type="match status" value="2"/>
</dbReference>
<feature type="domain" description="4Fe-4S ferredoxin-type" evidence="1">
    <location>
        <begin position="18"/>
        <end position="47"/>
    </location>
</feature>
<organism evidence="2 3">
    <name type="scientific">Heliobacterium modesticaldum (strain ATCC 51547 / Ice1)</name>
    <dbReference type="NCBI Taxonomy" id="498761"/>
    <lineage>
        <taxon>Bacteria</taxon>
        <taxon>Bacillati</taxon>
        <taxon>Bacillota</taxon>
        <taxon>Clostridia</taxon>
        <taxon>Eubacteriales</taxon>
        <taxon>Heliobacteriaceae</taxon>
        <taxon>Heliomicrobium</taxon>
    </lineage>
</organism>
<dbReference type="Proteomes" id="UP000008550">
    <property type="component" value="Chromosome"/>
</dbReference>